<dbReference type="PANTHER" id="PTHR30085:SF6">
    <property type="entry name" value="ABC TRANSPORTER GLUTAMINE-BINDING PROTEIN GLNH"/>
    <property type="match status" value="1"/>
</dbReference>
<feature type="signal peptide" evidence="4">
    <location>
        <begin position="1"/>
        <end position="26"/>
    </location>
</feature>
<sequence length="276" mass="29532">MNVQKLMLCTVLAAVAGISVVPASQAASALDKVVQAKKLRCGVMLDSPPSGFRTPDNQPEGFDVAYCKDMAKALGATAEIVETPSSDRIPALVSNRIDVLIASTSNTVARGLTVGFSQPYMNYTTAVITRKDTGIKQYSDLKGHTLGGVTGTSTEQMLKKDVANWNDAKTSYIGYGNDTEAFLALQQGKVDAVLQATAVASTLLKSGQFPTFAMAGEAPFPPDLVSIAVRRDDPEMLGWVKLFIWNQVASGRFAELYHTYIADTEPPALNVKGVDY</sequence>
<feature type="domain" description="Solute-binding protein family 3/N-terminal" evidence="5">
    <location>
        <begin position="38"/>
        <end position="263"/>
    </location>
</feature>
<comment type="similarity">
    <text evidence="1">Belongs to the bacterial solute-binding protein 3 family.</text>
</comment>
<dbReference type="SUPFAM" id="SSF53850">
    <property type="entry name" value="Periplasmic binding protein-like II"/>
    <property type="match status" value="1"/>
</dbReference>
<dbReference type="SMART" id="SM00062">
    <property type="entry name" value="PBPb"/>
    <property type="match status" value="1"/>
</dbReference>
<name>A0A4V2KA88_9GAMM</name>
<dbReference type="Gene3D" id="3.40.190.10">
    <property type="entry name" value="Periplasmic binding protein-like II"/>
    <property type="match status" value="2"/>
</dbReference>
<comment type="caution">
    <text evidence="6">The sequence shown here is derived from an EMBL/GenBank/DDBJ whole genome shotgun (WGS) entry which is preliminary data.</text>
</comment>
<dbReference type="EMBL" id="QJUI01000025">
    <property type="protein sequence ID" value="TBU72412.1"/>
    <property type="molecule type" value="Genomic_DNA"/>
</dbReference>
<dbReference type="InterPro" id="IPR051455">
    <property type="entry name" value="Bact_solute-bind_prot3"/>
</dbReference>
<accession>A0A4V2KA88</accession>
<dbReference type="OrthoDB" id="7241844at2"/>
<dbReference type="Pfam" id="PF00497">
    <property type="entry name" value="SBP_bac_3"/>
    <property type="match status" value="1"/>
</dbReference>
<evidence type="ECO:0000256" key="3">
    <source>
        <dbReference type="ARBA" id="ARBA00022729"/>
    </source>
</evidence>
<proteinExistence type="inferred from homology"/>
<keyword evidence="2" id="KW-0813">Transport</keyword>
<evidence type="ECO:0000256" key="2">
    <source>
        <dbReference type="ARBA" id="ARBA00022448"/>
    </source>
</evidence>
<dbReference type="PANTHER" id="PTHR30085">
    <property type="entry name" value="AMINO ACID ABC TRANSPORTER PERMEASE"/>
    <property type="match status" value="1"/>
</dbReference>
<dbReference type="GO" id="GO:0030288">
    <property type="term" value="C:outer membrane-bounded periplasmic space"/>
    <property type="evidence" value="ECO:0007669"/>
    <property type="project" value="TreeGrafter"/>
</dbReference>
<evidence type="ECO:0000313" key="6">
    <source>
        <dbReference type="EMBL" id="TBU72412.1"/>
    </source>
</evidence>
<dbReference type="RefSeq" id="WP_131182136.1">
    <property type="nucleotide sequence ID" value="NZ_QJUI01000025.1"/>
</dbReference>
<dbReference type="AlphaFoldDB" id="A0A4V2KA88"/>
<dbReference type="InterPro" id="IPR001638">
    <property type="entry name" value="Solute-binding_3/MltF_N"/>
</dbReference>
<gene>
    <name evidence="6" type="ORF">DNK06_22020</name>
</gene>
<dbReference type="GO" id="GO:0005576">
    <property type="term" value="C:extracellular region"/>
    <property type="evidence" value="ECO:0007669"/>
    <property type="project" value="TreeGrafter"/>
</dbReference>
<protein>
    <submittedName>
        <fullName evidence="6">Amino acid ABC transporter</fullName>
    </submittedName>
</protein>
<dbReference type="Proteomes" id="UP000292302">
    <property type="component" value="Unassembled WGS sequence"/>
</dbReference>
<evidence type="ECO:0000256" key="1">
    <source>
        <dbReference type="ARBA" id="ARBA00010333"/>
    </source>
</evidence>
<keyword evidence="3 4" id="KW-0732">Signal</keyword>
<reference evidence="6 7" key="1">
    <citation type="submission" date="2018-06" db="EMBL/GenBank/DDBJ databases">
        <title>Three novel Pseudomonas species isolated from symptomatic oak.</title>
        <authorList>
            <person name="Bueno-Gonzalez V."/>
            <person name="Brady C."/>
        </authorList>
    </citation>
    <scope>NUCLEOTIDE SEQUENCE [LARGE SCALE GENOMIC DNA]</scope>
    <source>
        <strain evidence="6 7">P9A</strain>
    </source>
</reference>
<dbReference type="GO" id="GO:0006865">
    <property type="term" value="P:amino acid transport"/>
    <property type="evidence" value="ECO:0007669"/>
    <property type="project" value="TreeGrafter"/>
</dbReference>
<evidence type="ECO:0000256" key="4">
    <source>
        <dbReference type="SAM" id="SignalP"/>
    </source>
</evidence>
<evidence type="ECO:0000259" key="5">
    <source>
        <dbReference type="SMART" id="SM00062"/>
    </source>
</evidence>
<keyword evidence="7" id="KW-1185">Reference proteome</keyword>
<organism evidence="6 7">
    <name type="scientific">Phytopseudomonas daroniae</name>
    <dbReference type="NCBI Taxonomy" id="2487519"/>
    <lineage>
        <taxon>Bacteria</taxon>
        <taxon>Pseudomonadati</taxon>
        <taxon>Pseudomonadota</taxon>
        <taxon>Gammaproteobacteria</taxon>
        <taxon>Pseudomonadales</taxon>
        <taxon>Pseudomonadaceae</taxon>
        <taxon>Phytopseudomonas</taxon>
    </lineage>
</organism>
<feature type="chain" id="PRO_5020945210" evidence="4">
    <location>
        <begin position="27"/>
        <end position="276"/>
    </location>
</feature>
<evidence type="ECO:0000313" key="7">
    <source>
        <dbReference type="Proteomes" id="UP000292302"/>
    </source>
</evidence>